<dbReference type="Proteomes" id="UP001334248">
    <property type="component" value="Unassembled WGS sequence"/>
</dbReference>
<name>A0ABR0RGB4_9EURO</name>
<feature type="region of interest" description="Disordered" evidence="1">
    <location>
        <begin position="543"/>
        <end position="564"/>
    </location>
</feature>
<comment type="caution">
    <text evidence="2">The sequence shown here is derived from an EMBL/GenBank/DDBJ whole genome shotgun (WGS) entry which is preliminary data.</text>
</comment>
<dbReference type="RefSeq" id="XP_064727749.1">
    <property type="nucleotide sequence ID" value="XM_064876442.1"/>
</dbReference>
<evidence type="ECO:0000256" key="1">
    <source>
        <dbReference type="SAM" id="MobiDB-lite"/>
    </source>
</evidence>
<reference evidence="2 3" key="1">
    <citation type="journal article" date="2023" name="Res Sq">
        <title>Genomic and morphological characterization of Knufia obscura isolated from the Mars 2020 spacecraft assembly facility.</title>
        <authorList>
            <person name="Chander A.M."/>
            <person name="Teixeira M.M."/>
            <person name="Singh N.K."/>
            <person name="Williams M.P."/>
            <person name="Parker C.W."/>
            <person name="Leo P."/>
            <person name="Stajich J.E."/>
            <person name="Torok T."/>
            <person name="Tighe S."/>
            <person name="Mason C.E."/>
            <person name="Venkateswaran K."/>
        </authorList>
    </citation>
    <scope>NUCLEOTIDE SEQUENCE [LARGE SCALE GENOMIC DNA]</scope>
    <source>
        <strain evidence="2 3">CCFEE 5817</strain>
    </source>
</reference>
<sequence length="564" mass="65653">MNLLNLPNEVLTRIARYSMSDDNNVSCNTPHCWQLADEDHEPVQLVTDILKVNKFLRKIASNALVFQVPWVRLFIETRNERLLRLFAICFPGVAQGESYHVPRSMRKHIIPAVSMRVSLDLDETRGGGYEKPMLTWSTLAVLDVRNLEHGLNMLREGVISECEIEFDRGPSHSIANRQFLEHLSYTSFEADRMIVRGISDKELSRSTNIAKERSLKRPEGKRLLRELRALRKYGSSLLAENANAEVLSVVRDVYHLREDYAPCARILQNHLLIQRMLAKRNLVVLRTKDDNCDNKRKLLDWDDAYTICPDYKYLMTPALFAKEHYMQLMVKAEYQIALAFFESKHTETSGWQGCAPLQQEQQSLIPEDIEKGQRLSYRERKLGLTEKNDFKRTQVDHLYRAEELLFFAGTLMATEQNVRLLAFVQQRLRRAEHKRIMQVYSMKLQPDESQDMVELRGDERMIRASYNMLEEKTVDALEEITPDFEVRKKYCDVKTIVHCFMDRGDILKLTGVTWDVDLSTNQRLTTVREELMAKYEIEETQLYTGEWSTESDSTGSEDTDSDTE</sequence>
<dbReference type="EMBL" id="JAVHJV010000010">
    <property type="protein sequence ID" value="KAK5939659.1"/>
    <property type="molecule type" value="Genomic_DNA"/>
</dbReference>
<evidence type="ECO:0000313" key="2">
    <source>
        <dbReference type="EMBL" id="KAK5939659.1"/>
    </source>
</evidence>
<feature type="compositionally biased region" description="Acidic residues" evidence="1">
    <location>
        <begin position="555"/>
        <end position="564"/>
    </location>
</feature>
<organism evidence="2 3">
    <name type="scientific">Knufia obscura</name>
    <dbReference type="NCBI Taxonomy" id="1635080"/>
    <lineage>
        <taxon>Eukaryota</taxon>
        <taxon>Fungi</taxon>
        <taxon>Dikarya</taxon>
        <taxon>Ascomycota</taxon>
        <taxon>Pezizomycotina</taxon>
        <taxon>Eurotiomycetes</taxon>
        <taxon>Chaetothyriomycetidae</taxon>
        <taxon>Chaetothyriales</taxon>
        <taxon>Trichomeriaceae</taxon>
        <taxon>Knufia</taxon>
    </lineage>
</organism>
<dbReference type="GeneID" id="90001487"/>
<evidence type="ECO:0008006" key="4">
    <source>
        <dbReference type="Google" id="ProtNLM"/>
    </source>
</evidence>
<keyword evidence="3" id="KW-1185">Reference proteome</keyword>
<gene>
    <name evidence="2" type="ORF">PMZ80_008038</name>
</gene>
<feature type="compositionally biased region" description="Low complexity" evidence="1">
    <location>
        <begin position="544"/>
        <end position="554"/>
    </location>
</feature>
<accession>A0ABR0RGB4</accession>
<evidence type="ECO:0000313" key="3">
    <source>
        <dbReference type="Proteomes" id="UP001334248"/>
    </source>
</evidence>
<protein>
    <recommendedName>
        <fullName evidence="4">F-box domain-containing protein</fullName>
    </recommendedName>
</protein>
<proteinExistence type="predicted"/>